<feature type="chain" id="PRO_5042058215" evidence="1">
    <location>
        <begin position="21"/>
        <end position="72"/>
    </location>
</feature>
<comment type="caution">
    <text evidence="2">The sequence shown here is derived from an EMBL/GenBank/DDBJ whole genome shotgun (WGS) entry which is preliminary data.</text>
</comment>
<dbReference type="AlphaFoldDB" id="A0AAD8AHZ5"/>
<organism evidence="2 3">
    <name type="scientific">Diploptera punctata</name>
    <name type="common">Pacific beetle cockroach</name>
    <dbReference type="NCBI Taxonomy" id="6984"/>
    <lineage>
        <taxon>Eukaryota</taxon>
        <taxon>Metazoa</taxon>
        <taxon>Ecdysozoa</taxon>
        <taxon>Arthropoda</taxon>
        <taxon>Hexapoda</taxon>
        <taxon>Insecta</taxon>
        <taxon>Pterygota</taxon>
        <taxon>Neoptera</taxon>
        <taxon>Polyneoptera</taxon>
        <taxon>Dictyoptera</taxon>
        <taxon>Blattodea</taxon>
        <taxon>Blaberoidea</taxon>
        <taxon>Blaberidae</taxon>
        <taxon>Diplopterinae</taxon>
        <taxon>Diploptera</taxon>
    </lineage>
</organism>
<dbReference type="EMBL" id="JASPKZ010001336">
    <property type="protein sequence ID" value="KAJ9598103.1"/>
    <property type="molecule type" value="Genomic_DNA"/>
</dbReference>
<keyword evidence="3" id="KW-1185">Reference proteome</keyword>
<evidence type="ECO:0000313" key="2">
    <source>
        <dbReference type="EMBL" id="KAJ9598103.1"/>
    </source>
</evidence>
<sequence>VERLHHSLLVFSISPQLTAAMLPIVICCCRFNVILTNDILQIPLLIKNVLLQYVVHSTVHVSISEVSPCGLY</sequence>
<dbReference type="Proteomes" id="UP001233999">
    <property type="component" value="Unassembled WGS sequence"/>
</dbReference>
<reference evidence="2" key="2">
    <citation type="submission" date="2023-05" db="EMBL/GenBank/DDBJ databases">
        <authorList>
            <person name="Fouks B."/>
        </authorList>
    </citation>
    <scope>NUCLEOTIDE SEQUENCE</scope>
    <source>
        <strain evidence="2">Stay&amp;Tobe</strain>
        <tissue evidence="2">Testes</tissue>
    </source>
</reference>
<feature type="non-terminal residue" evidence="2">
    <location>
        <position position="72"/>
    </location>
</feature>
<evidence type="ECO:0000256" key="1">
    <source>
        <dbReference type="SAM" id="SignalP"/>
    </source>
</evidence>
<accession>A0AAD8AHZ5</accession>
<name>A0AAD8AHZ5_DIPPU</name>
<gene>
    <name evidence="2" type="ORF">L9F63_026792</name>
</gene>
<protein>
    <submittedName>
        <fullName evidence="2">Uncharacterized protein</fullName>
    </submittedName>
</protein>
<feature type="non-terminal residue" evidence="2">
    <location>
        <position position="1"/>
    </location>
</feature>
<proteinExistence type="predicted"/>
<keyword evidence="1" id="KW-0732">Signal</keyword>
<reference evidence="2" key="1">
    <citation type="journal article" date="2023" name="IScience">
        <title>Live-bearing cockroach genome reveals convergent evolutionary mechanisms linked to viviparity in insects and beyond.</title>
        <authorList>
            <person name="Fouks B."/>
            <person name="Harrison M.C."/>
            <person name="Mikhailova A.A."/>
            <person name="Marchal E."/>
            <person name="English S."/>
            <person name="Carruthers M."/>
            <person name="Jennings E.C."/>
            <person name="Chiamaka E.L."/>
            <person name="Frigard R.A."/>
            <person name="Pippel M."/>
            <person name="Attardo G.M."/>
            <person name="Benoit J.B."/>
            <person name="Bornberg-Bauer E."/>
            <person name="Tobe S.S."/>
        </authorList>
    </citation>
    <scope>NUCLEOTIDE SEQUENCE</scope>
    <source>
        <strain evidence="2">Stay&amp;Tobe</strain>
    </source>
</reference>
<evidence type="ECO:0000313" key="3">
    <source>
        <dbReference type="Proteomes" id="UP001233999"/>
    </source>
</evidence>
<feature type="signal peptide" evidence="1">
    <location>
        <begin position="1"/>
        <end position="20"/>
    </location>
</feature>